<sequence length="112" mass="12565">MEAKVVKSSASVSETLSQEKKAQLERSQMKAKMTEMDQEGVSVDIDSSLDNIRDEEVVMETTEVMKEINDLFKIATSVALRRKLVSYNEAYLGFNGGSAHYLCFDTDLSDEE</sequence>
<evidence type="ECO:0000313" key="3">
    <source>
        <dbReference type="Proteomes" id="UP001359559"/>
    </source>
</evidence>
<name>A0AAN9K5W7_CLITE</name>
<evidence type="ECO:0000313" key="2">
    <source>
        <dbReference type="EMBL" id="KAK7310162.1"/>
    </source>
</evidence>
<comment type="caution">
    <text evidence="2">The sequence shown here is derived from an EMBL/GenBank/DDBJ whole genome shotgun (WGS) entry which is preliminary data.</text>
</comment>
<evidence type="ECO:0000256" key="1">
    <source>
        <dbReference type="SAM" id="MobiDB-lite"/>
    </source>
</evidence>
<feature type="compositionally biased region" description="Basic and acidic residues" evidence="1">
    <location>
        <begin position="17"/>
        <end position="35"/>
    </location>
</feature>
<feature type="compositionally biased region" description="Low complexity" evidence="1">
    <location>
        <begin position="1"/>
        <end position="13"/>
    </location>
</feature>
<dbReference type="Proteomes" id="UP001359559">
    <property type="component" value="Unassembled WGS sequence"/>
</dbReference>
<accession>A0AAN9K5W7</accession>
<dbReference type="EMBL" id="JAYKXN010000002">
    <property type="protein sequence ID" value="KAK7310162.1"/>
    <property type="molecule type" value="Genomic_DNA"/>
</dbReference>
<keyword evidence="3" id="KW-1185">Reference proteome</keyword>
<protein>
    <submittedName>
        <fullName evidence="2">Uncharacterized protein</fullName>
    </submittedName>
</protein>
<proteinExistence type="predicted"/>
<gene>
    <name evidence="2" type="ORF">RJT34_07485</name>
</gene>
<dbReference type="AlphaFoldDB" id="A0AAN9K5W7"/>
<organism evidence="2 3">
    <name type="scientific">Clitoria ternatea</name>
    <name type="common">Butterfly pea</name>
    <dbReference type="NCBI Taxonomy" id="43366"/>
    <lineage>
        <taxon>Eukaryota</taxon>
        <taxon>Viridiplantae</taxon>
        <taxon>Streptophyta</taxon>
        <taxon>Embryophyta</taxon>
        <taxon>Tracheophyta</taxon>
        <taxon>Spermatophyta</taxon>
        <taxon>Magnoliopsida</taxon>
        <taxon>eudicotyledons</taxon>
        <taxon>Gunneridae</taxon>
        <taxon>Pentapetalae</taxon>
        <taxon>rosids</taxon>
        <taxon>fabids</taxon>
        <taxon>Fabales</taxon>
        <taxon>Fabaceae</taxon>
        <taxon>Papilionoideae</taxon>
        <taxon>50 kb inversion clade</taxon>
        <taxon>NPAAA clade</taxon>
        <taxon>indigoferoid/millettioid clade</taxon>
        <taxon>Phaseoleae</taxon>
        <taxon>Clitoria</taxon>
    </lineage>
</organism>
<reference evidence="2 3" key="1">
    <citation type="submission" date="2024-01" db="EMBL/GenBank/DDBJ databases">
        <title>The genomes of 5 underutilized Papilionoideae crops provide insights into root nodulation and disease resistance.</title>
        <authorList>
            <person name="Yuan L."/>
        </authorList>
    </citation>
    <scope>NUCLEOTIDE SEQUENCE [LARGE SCALE GENOMIC DNA]</scope>
    <source>
        <strain evidence="2">LY-2023</strain>
        <tissue evidence="2">Leaf</tissue>
    </source>
</reference>
<feature type="region of interest" description="Disordered" evidence="1">
    <location>
        <begin position="1"/>
        <end position="45"/>
    </location>
</feature>